<dbReference type="InterPro" id="IPR045351">
    <property type="entry name" value="DUF6531"/>
</dbReference>
<organism evidence="5 6">
    <name type="scientific">Cutibacterium porci</name>
    <dbReference type="NCBI Taxonomy" id="2605781"/>
    <lineage>
        <taxon>Bacteria</taxon>
        <taxon>Bacillati</taxon>
        <taxon>Actinomycetota</taxon>
        <taxon>Actinomycetes</taxon>
        <taxon>Propionibacteriales</taxon>
        <taxon>Propionibacteriaceae</taxon>
        <taxon>Cutibacterium</taxon>
    </lineage>
</organism>
<name>A0A7K0J4N7_9ACTN</name>
<gene>
    <name evidence="5" type="ORF">FYJ43_02185</name>
</gene>
<evidence type="ECO:0000259" key="4">
    <source>
        <dbReference type="Pfam" id="PF25023"/>
    </source>
</evidence>
<dbReference type="Pfam" id="PF25023">
    <property type="entry name" value="TEN_YD-shell"/>
    <property type="match status" value="2"/>
</dbReference>
<keyword evidence="1" id="KW-0677">Repeat</keyword>
<evidence type="ECO:0000259" key="3">
    <source>
        <dbReference type="Pfam" id="PF20148"/>
    </source>
</evidence>
<dbReference type="InterPro" id="IPR006530">
    <property type="entry name" value="YD"/>
</dbReference>
<dbReference type="InterPro" id="IPR056823">
    <property type="entry name" value="TEN-like_YD-shell"/>
</dbReference>
<dbReference type="Pfam" id="PF20148">
    <property type="entry name" value="DUF6531"/>
    <property type="match status" value="1"/>
</dbReference>
<dbReference type="PANTHER" id="PTHR32305">
    <property type="match status" value="1"/>
</dbReference>
<dbReference type="Proteomes" id="UP000466104">
    <property type="component" value="Unassembled WGS sequence"/>
</dbReference>
<dbReference type="InterPro" id="IPR050708">
    <property type="entry name" value="T6SS_VgrG/RHS"/>
</dbReference>
<comment type="caution">
    <text evidence="5">The sequence shown here is derived from an EMBL/GenBank/DDBJ whole genome shotgun (WGS) entry which is preliminary data.</text>
</comment>
<keyword evidence="6" id="KW-1185">Reference proteome</keyword>
<dbReference type="InterPro" id="IPR031325">
    <property type="entry name" value="RHS_repeat"/>
</dbReference>
<evidence type="ECO:0000313" key="6">
    <source>
        <dbReference type="Proteomes" id="UP000466104"/>
    </source>
</evidence>
<sequence length="1883" mass="204360">MVDFSIFGDYQNPVEFNFSTAEGFSSQLRWTSQRINIFYARTPRVESIAARESRGFFATVFAQNMQVCSADAEALSEALTAAADIVDYLTEQARLENERRQKVRDFAAQHDDFGDHVRDFFTGVDVPPNLTPAEPPPPQLLRLPLTRQRQQDRSIRGSSGGISAADPKDLTSAAQVLGEAAAQVPSGSVLAGWFDDFTSQCKYGTVEVGDLFVQLDRWRDLNDGDVEWLHAVAKAFQAAGSGVITLPNSALRAALRAAGTPLWRTDLDITSPRLSGIDPRTGYLEDPINSATGNFIEPETDLAFAAASSPLALSRMYNSIQAVRGQGGVFGPGWASILDQCLLVKPGCVEWVREDGRHIAFAVEAAPTAVLPTTNQLPNPAEEDEKPVEQWRAQGENLWLSRVSASQLPEFLRDPATSKWVWVISDNRGGRWVFTEGGAWVCSGSSQRDVVHTVREGDRVTAMETSWGYRISVSYDGTKVMSAVSSDGRRCRYSYDDQERLVQVDRPDGSRRYEWDDTLITTVVDACGNAECINSYDDRGRITSQQAANGRTIHFRYLPGGVTAASDADGTNANTWICDAHGRTTGAVDAHGGQVSMAYDSFGNMVRCVDRAGNVTSHRYDQRGRLTHTDLPTGATIDCSWDGLDRLVSTTLANGAQTTFEYDGTERDPVRVTDPCGGVTVAEWKDGLLLRATNPVGVSLRFSYDHHAELVRVEDAHGEASRLIRDEAGRIVETISPGGATTRFSYDDAGRLAAVVTPDGATWEHRYDVAGHLIELVAPDSGVTKWEYHPDGQISRVIDPLGRVIEHSYDHLGNLAGMQLPDGSAWSFIHDALSRLTQVVAPDEARWTYAYDVDGNLSGVTDPAGFARVFTDGLTASTASDSRGHQLHRVDADPYGLTTAVTDVTGAQQIVTRDLCGRPVEFQDESGAVTHVERDLAGRIVALVSPTGLRTSYSYDACGRMVDVTDPAGRVTRYSYTSDFQVATVTDPTGETARYEYDAMGRVVLSHVPGAGVSQYRYDPCGRLVFSCDLVYGQRHFSYDLAGQLVAATNSAGGVSQYGYDRCGRLVTRTDPGGGLTTYRYDECGQIIAATDPLGRITEYTWDKSGTLAAITRPDGTVVSRRLGPKGVEEYIDDQLVSRILITPTTRTVTIDDYTDPAFPWRHLLGYDPRGLLLTHSVVPVPGDESIVDEGPLTSSEQWWYDAEGRRVRHLTLTGDSIDYAYTNTGVLGSIRHSRLGEVSLEWDAVGRLAKLGSPLDQQQWGYTDGFVTSHTSSCGSTTISRDEMGRVLRVSAPYGDFRYGYDDSGSLTSADGLDGSSRRWVYDTAGRLVTTTCQDAGTSQTCHYNYDLAGELVSTVTQLGPGNSTVETHYRYDPCGRRIEAASSTGMREEFRWDSRGWLAGVMTFHAGQSHEFATHVDTFGCLTDVSGPAGRTPIAWDLATGEPRLVQVGDIPALPLPDGSVLTPVSADSDQDEPWRHPATDPLDPYTLIQEHLTADINMTGGHLGVAGLAWMGARVYDSTTACFLTTDPLAAPPGSLWEAASYGYATNPLALADPLGLRPVTDAQMRQFASTIDTRNLWDRHIRNVFSWETLGGVALATAGGLLMCFGAEVPGAMLIGAGGDMVFQQVVHGHVDYGEVALSGALAPTGGSGLSEIAGLGTRTLLTRGIEAGTTQGYVMGNYHWITSPGPHNAETYLEQVGGETLSGAAFGGVTAKMGGKAYDTLPDSIPTGHFGPHNTILRVGKQPETFIRKYQRNGKLDIGQATSFRGSTFKSKIAIKPITTYRSWSDPDYEVGGYVSRTRPAGPLQTQLDLALAPQWGNKANHISEYEIPQFAPFYEGAAGVQPVKAIEDSDTLGQLPGGGNQILITDKQVLDQWKSKK</sequence>
<dbReference type="PANTHER" id="PTHR32305:SF15">
    <property type="entry name" value="PROTEIN RHSA-RELATED"/>
    <property type="match status" value="1"/>
</dbReference>
<dbReference type="SUPFAM" id="SSF69304">
    <property type="entry name" value="Tricorn protease N-terminal domain"/>
    <property type="match status" value="1"/>
</dbReference>
<dbReference type="Pfam" id="PF05593">
    <property type="entry name" value="RHS_repeat"/>
    <property type="match status" value="2"/>
</dbReference>
<dbReference type="NCBIfam" id="TIGR01643">
    <property type="entry name" value="YD_repeat_2x"/>
    <property type="match status" value="14"/>
</dbReference>
<dbReference type="EMBL" id="VUMG01000001">
    <property type="protein sequence ID" value="MSS44882.1"/>
    <property type="molecule type" value="Genomic_DNA"/>
</dbReference>
<evidence type="ECO:0000256" key="2">
    <source>
        <dbReference type="SAM" id="MobiDB-lite"/>
    </source>
</evidence>
<evidence type="ECO:0000313" key="5">
    <source>
        <dbReference type="EMBL" id="MSS44882.1"/>
    </source>
</evidence>
<feature type="domain" description="DUF6531" evidence="3">
    <location>
        <begin position="286"/>
        <end position="361"/>
    </location>
</feature>
<feature type="region of interest" description="Disordered" evidence="2">
    <location>
        <begin position="146"/>
        <end position="166"/>
    </location>
</feature>
<protein>
    <submittedName>
        <fullName evidence="5">Sugar-binding protein</fullName>
    </submittedName>
</protein>
<feature type="domain" description="Teneurin-like YD-shell" evidence="4">
    <location>
        <begin position="921"/>
        <end position="1114"/>
    </location>
</feature>
<feature type="domain" description="Teneurin-like YD-shell" evidence="4">
    <location>
        <begin position="700"/>
        <end position="828"/>
    </location>
</feature>
<accession>A0A7K0J4N7</accession>
<dbReference type="RefSeq" id="WP_326833236.1">
    <property type="nucleotide sequence ID" value="NZ_VUMG01000001.1"/>
</dbReference>
<evidence type="ECO:0000256" key="1">
    <source>
        <dbReference type="ARBA" id="ARBA00022737"/>
    </source>
</evidence>
<proteinExistence type="predicted"/>
<dbReference type="Gene3D" id="2.180.10.10">
    <property type="entry name" value="RHS repeat-associated core"/>
    <property type="match status" value="4"/>
</dbReference>
<reference evidence="5 6" key="1">
    <citation type="submission" date="2019-08" db="EMBL/GenBank/DDBJ databases">
        <title>In-depth cultivation of the pig gut microbiome towards novel bacterial diversity and tailored functional studies.</title>
        <authorList>
            <person name="Wylensek D."/>
            <person name="Hitch T.C.A."/>
            <person name="Clavel T."/>
        </authorList>
    </citation>
    <scope>NUCLEOTIDE SEQUENCE [LARGE SCALE GENOMIC DNA]</scope>
    <source>
        <strain evidence="5 6">WCA-380-WT-3A</strain>
    </source>
</reference>